<dbReference type="InterPro" id="IPR026392">
    <property type="entry name" value="Exo/Archaeosortase_dom"/>
</dbReference>
<dbReference type="InterPro" id="IPR017540">
    <property type="entry name" value="Exosortase-1"/>
</dbReference>
<dbReference type="GO" id="GO:0006508">
    <property type="term" value="P:proteolysis"/>
    <property type="evidence" value="ECO:0007669"/>
    <property type="project" value="UniProtKB-KW"/>
</dbReference>
<dbReference type="Pfam" id="PF11984">
    <property type="entry name" value="DUF3485"/>
    <property type="match status" value="1"/>
</dbReference>
<dbReference type="GO" id="GO:0005886">
    <property type="term" value="C:plasma membrane"/>
    <property type="evidence" value="ECO:0007669"/>
    <property type="project" value="UniProtKB-SubCell"/>
</dbReference>
<sequence>MMLNKWVLRLSIPLIVWFAIYYQSLGNMINVWNNSNTYEHCYLIIPICLWLLWQKKEYLATIPLSAVKLPAVLLIFPCILWVVGQAASIAFFEHLAAVVSLQLIIWALIGHQQAKNNRFIICYLIFLVPFGEELIPFLQQITADISIVLLRLFGVPVFREGLYISVPRGQFEVAEACSGIRFLIASLALGTLFAHVFFQKHWKFWLFIVFSFVFPIIANGLRVFGIIMIGNFIDMKYASGVDHLVYGWFFFSLVTICSFFIAYWLCDDIITTNNNTIHMEQKSNTAVSLSSVNSIIVAIAIVSFSWSYLISQPLSDTTDKTPIPVPDHYQTITDSNWTIHFPQANQALRARAKDGTSEYYVAQYFQHSSDAEIISSRNKFYSEDNWTLSHKRTIQLNDHQANEIQLVNHRGTYFTIIYWYRVNNHYEINPIKIKLLELYYRLSRQPIVSQLTAFSSTNLDSNSLIQAISQLSSPQHLASQQ</sequence>
<keyword evidence="3" id="KW-0645">Protease</keyword>
<dbReference type="NCBIfam" id="TIGR03109">
    <property type="entry name" value="exosort_XrtA"/>
    <property type="match status" value="1"/>
</dbReference>
<feature type="domain" description="Methanolan biosynthesis EpsI" evidence="9">
    <location>
        <begin position="297"/>
        <end position="461"/>
    </location>
</feature>
<evidence type="ECO:0000256" key="6">
    <source>
        <dbReference type="ARBA" id="ARBA00022989"/>
    </source>
</evidence>
<dbReference type="Pfam" id="PF09721">
    <property type="entry name" value="Exosortase_EpsH"/>
    <property type="match status" value="1"/>
</dbReference>
<dbReference type="InterPro" id="IPR013426">
    <property type="entry name" value="EpsH-like"/>
</dbReference>
<proteinExistence type="predicted"/>
<feature type="transmembrane region" description="Helical" evidence="8">
    <location>
        <begin position="245"/>
        <end position="265"/>
    </location>
</feature>
<keyword evidence="5 10" id="KW-0378">Hydrolase</keyword>
<evidence type="ECO:0000256" key="3">
    <source>
        <dbReference type="ARBA" id="ARBA00022670"/>
    </source>
</evidence>
<dbReference type="Proteomes" id="UP000462621">
    <property type="component" value="Unassembled WGS sequence"/>
</dbReference>
<keyword evidence="7 8" id="KW-0472">Membrane</keyword>
<dbReference type="EC" id="3.4.22.-" evidence="10"/>
<evidence type="ECO:0000256" key="2">
    <source>
        <dbReference type="ARBA" id="ARBA00022475"/>
    </source>
</evidence>
<feature type="transmembrane region" description="Helical" evidence="8">
    <location>
        <begin position="178"/>
        <end position="198"/>
    </location>
</feature>
<keyword evidence="2" id="KW-1003">Cell membrane</keyword>
<name>A0A7X4LPC3_9VIBR</name>
<protein>
    <submittedName>
        <fullName evidence="10">Exosortase A</fullName>
        <ecNumber evidence="10">3.4.22.-</ecNumber>
    </submittedName>
</protein>
<dbReference type="GO" id="GO:0008233">
    <property type="term" value="F:peptidase activity"/>
    <property type="evidence" value="ECO:0007669"/>
    <property type="project" value="UniProtKB-KW"/>
</dbReference>
<feature type="transmembrane region" description="Helical" evidence="8">
    <location>
        <begin position="204"/>
        <end position="233"/>
    </location>
</feature>
<reference evidence="10 11" key="1">
    <citation type="submission" date="2019-10" db="EMBL/GenBank/DDBJ databases">
        <title>Vibrio sp. nov. isolated from a shrimp pond.</title>
        <authorList>
            <person name="Gomez-Gil B."/>
            <person name="Enciso-Ibarra J."/>
            <person name="Enciso-Ibarra K."/>
            <person name="Bolan-Mejia C."/>
        </authorList>
    </citation>
    <scope>NUCLEOTIDE SEQUENCE [LARGE SCALE GENOMIC DNA]</scope>
    <source>
        <strain evidence="10 11">CAIM 722</strain>
    </source>
</reference>
<feature type="transmembrane region" description="Helical" evidence="8">
    <location>
        <begin position="285"/>
        <end position="310"/>
    </location>
</feature>
<feature type="transmembrane region" description="Helical" evidence="8">
    <location>
        <begin position="37"/>
        <end position="53"/>
    </location>
</feature>
<keyword evidence="4 8" id="KW-0812">Transmembrane</keyword>
<dbReference type="EMBL" id="WEKT01000060">
    <property type="protein sequence ID" value="MZI95539.1"/>
    <property type="molecule type" value="Genomic_DNA"/>
</dbReference>
<comment type="subcellular location">
    <subcellularLocation>
        <location evidence="1">Cell membrane</location>
        <topology evidence="1">Multi-pass membrane protein</topology>
    </subcellularLocation>
</comment>
<evidence type="ECO:0000256" key="5">
    <source>
        <dbReference type="ARBA" id="ARBA00022801"/>
    </source>
</evidence>
<evidence type="ECO:0000256" key="8">
    <source>
        <dbReference type="SAM" id="Phobius"/>
    </source>
</evidence>
<dbReference type="InterPro" id="IPR014263">
    <property type="entry name" value="Methanolan_biosynth_EpsI"/>
</dbReference>
<dbReference type="AlphaFoldDB" id="A0A7X4LPC3"/>
<accession>A0A7X4LPC3</accession>
<keyword evidence="11" id="KW-1185">Reference proteome</keyword>
<dbReference type="RefSeq" id="WP_161158035.1">
    <property type="nucleotide sequence ID" value="NZ_WEKT01000060.1"/>
</dbReference>
<feature type="transmembrane region" description="Helical" evidence="8">
    <location>
        <begin position="7"/>
        <end position="25"/>
    </location>
</feature>
<feature type="transmembrane region" description="Helical" evidence="8">
    <location>
        <begin position="89"/>
        <end position="109"/>
    </location>
</feature>
<gene>
    <name evidence="10" type="primary">xrtA</name>
    <name evidence="10" type="ORF">F9817_20375</name>
</gene>
<evidence type="ECO:0000259" key="9">
    <source>
        <dbReference type="Pfam" id="PF11984"/>
    </source>
</evidence>
<keyword evidence="6 8" id="KW-1133">Transmembrane helix</keyword>
<feature type="transmembrane region" description="Helical" evidence="8">
    <location>
        <begin position="121"/>
        <end position="139"/>
    </location>
</feature>
<evidence type="ECO:0000256" key="4">
    <source>
        <dbReference type="ARBA" id="ARBA00022692"/>
    </source>
</evidence>
<evidence type="ECO:0000256" key="7">
    <source>
        <dbReference type="ARBA" id="ARBA00023136"/>
    </source>
</evidence>
<evidence type="ECO:0000313" key="10">
    <source>
        <dbReference type="EMBL" id="MZI95539.1"/>
    </source>
</evidence>
<dbReference type="NCBIfam" id="TIGR02602">
    <property type="entry name" value="8TM_EpsH"/>
    <property type="match status" value="1"/>
</dbReference>
<organism evidence="10 11">
    <name type="scientific">Vibrio eleionomae</name>
    <dbReference type="NCBI Taxonomy" id="2653505"/>
    <lineage>
        <taxon>Bacteria</taxon>
        <taxon>Pseudomonadati</taxon>
        <taxon>Pseudomonadota</taxon>
        <taxon>Gammaproteobacteria</taxon>
        <taxon>Vibrionales</taxon>
        <taxon>Vibrionaceae</taxon>
        <taxon>Vibrio</taxon>
    </lineage>
</organism>
<dbReference type="InterPro" id="IPR019127">
    <property type="entry name" value="Exosortase"/>
</dbReference>
<evidence type="ECO:0000256" key="1">
    <source>
        <dbReference type="ARBA" id="ARBA00004651"/>
    </source>
</evidence>
<feature type="transmembrane region" description="Helical" evidence="8">
    <location>
        <begin position="65"/>
        <end position="83"/>
    </location>
</feature>
<comment type="caution">
    <text evidence="10">The sequence shown here is derived from an EMBL/GenBank/DDBJ whole genome shotgun (WGS) entry which is preliminary data.</text>
</comment>
<evidence type="ECO:0000313" key="11">
    <source>
        <dbReference type="Proteomes" id="UP000462621"/>
    </source>
</evidence>
<dbReference type="NCBIfam" id="TIGR04178">
    <property type="entry name" value="exo_archaeo"/>
    <property type="match status" value="1"/>
</dbReference>